<reference evidence="2 3" key="1">
    <citation type="submission" date="2020-08" db="EMBL/GenBank/DDBJ databases">
        <title>Genomic Encyclopedia of Type Strains, Phase III (KMG-III): the genomes of soil and plant-associated and newly described type strains.</title>
        <authorList>
            <person name="Whitman W."/>
        </authorList>
    </citation>
    <scope>NUCLEOTIDE SEQUENCE [LARGE SCALE GENOMIC DNA]</scope>
    <source>
        <strain evidence="2 3">CECT 4462</strain>
    </source>
</reference>
<protein>
    <submittedName>
        <fullName evidence="2">Uncharacterized protein</fullName>
    </submittedName>
</protein>
<organism evidence="2 3">
    <name type="scientific">Azomonas macrocytogenes</name>
    <name type="common">Azotobacter macrocytogenes</name>
    <dbReference type="NCBI Taxonomy" id="69962"/>
    <lineage>
        <taxon>Bacteria</taxon>
        <taxon>Pseudomonadati</taxon>
        <taxon>Pseudomonadota</taxon>
        <taxon>Gammaproteobacteria</taxon>
        <taxon>Pseudomonadales</taxon>
        <taxon>Pseudomonadaceae</taxon>
        <taxon>Azomonas</taxon>
    </lineage>
</organism>
<comment type="caution">
    <text evidence="2">The sequence shown here is derived from an EMBL/GenBank/DDBJ whole genome shotgun (WGS) entry which is preliminary data.</text>
</comment>
<feature type="region of interest" description="Disordered" evidence="1">
    <location>
        <begin position="18"/>
        <end position="38"/>
    </location>
</feature>
<dbReference type="EMBL" id="JACHXI010000001">
    <property type="protein sequence ID" value="MBB3101668.1"/>
    <property type="molecule type" value="Genomic_DNA"/>
</dbReference>
<sequence length="50" mass="5491">MPLLRCELDMYLKHLGEGLPERSPISEPESDDACGEVFGDPPSAYGIELI</sequence>
<gene>
    <name evidence="2" type="ORF">FHR87_000028</name>
</gene>
<evidence type="ECO:0000313" key="3">
    <source>
        <dbReference type="Proteomes" id="UP000549250"/>
    </source>
</evidence>
<dbReference type="AlphaFoldDB" id="A0A839SXM5"/>
<evidence type="ECO:0000313" key="2">
    <source>
        <dbReference type="EMBL" id="MBB3101668.1"/>
    </source>
</evidence>
<evidence type="ECO:0000256" key="1">
    <source>
        <dbReference type="SAM" id="MobiDB-lite"/>
    </source>
</evidence>
<keyword evidence="3" id="KW-1185">Reference proteome</keyword>
<dbReference type="Proteomes" id="UP000549250">
    <property type="component" value="Unassembled WGS sequence"/>
</dbReference>
<proteinExistence type="predicted"/>
<accession>A0A839SXM5</accession>
<name>A0A839SXM5_AZOMA</name>